<dbReference type="InterPro" id="IPR010994">
    <property type="entry name" value="RuvA_2-like"/>
</dbReference>
<feature type="compositionally biased region" description="Low complexity" evidence="1">
    <location>
        <begin position="136"/>
        <end position="146"/>
    </location>
</feature>
<proteinExistence type="predicted"/>
<feature type="region of interest" description="Disordered" evidence="1">
    <location>
        <begin position="127"/>
        <end position="146"/>
    </location>
</feature>
<dbReference type="RefSeq" id="WP_095042346.1">
    <property type="nucleotide sequence ID" value="NZ_LN890655.1"/>
</dbReference>
<dbReference type="SUPFAM" id="SSF47781">
    <property type="entry name" value="RuvA domain 2-like"/>
    <property type="match status" value="1"/>
</dbReference>
<protein>
    <submittedName>
        <fullName evidence="3">ComEA protein</fullName>
    </submittedName>
</protein>
<dbReference type="Pfam" id="PF12836">
    <property type="entry name" value="HHH_3"/>
    <property type="match status" value="1"/>
</dbReference>
<dbReference type="GO" id="GO:0006281">
    <property type="term" value="P:DNA repair"/>
    <property type="evidence" value="ECO:0007669"/>
    <property type="project" value="InterPro"/>
</dbReference>
<dbReference type="InterPro" id="IPR019554">
    <property type="entry name" value="Soluble_ligand-bd"/>
</dbReference>
<name>A0A160T2R0_9CHLR</name>
<dbReference type="EMBL" id="LN890655">
    <property type="protein sequence ID" value="CUS02770.2"/>
    <property type="molecule type" value="Genomic_DNA"/>
</dbReference>
<accession>A0A160T2R0</accession>
<organism evidence="3 4">
    <name type="scientific">Candidatus Promineifilum breve</name>
    <dbReference type="NCBI Taxonomy" id="1806508"/>
    <lineage>
        <taxon>Bacteria</taxon>
        <taxon>Bacillati</taxon>
        <taxon>Chloroflexota</taxon>
        <taxon>Ardenticatenia</taxon>
        <taxon>Candidatus Promineifilales</taxon>
        <taxon>Candidatus Promineifilaceae</taxon>
        <taxon>Candidatus Promineifilum</taxon>
    </lineage>
</organism>
<dbReference type="GO" id="GO:0003677">
    <property type="term" value="F:DNA binding"/>
    <property type="evidence" value="ECO:0007669"/>
    <property type="project" value="InterPro"/>
</dbReference>
<dbReference type="SMART" id="SM00278">
    <property type="entry name" value="HhH1"/>
    <property type="match status" value="2"/>
</dbReference>
<feature type="domain" description="Helix-hairpin-helix DNA-binding motif class 1" evidence="2">
    <location>
        <begin position="196"/>
        <end position="215"/>
    </location>
</feature>
<dbReference type="Pfam" id="PF10531">
    <property type="entry name" value="SLBB"/>
    <property type="match status" value="1"/>
</dbReference>
<gene>
    <name evidence="3" type="ORF">CFX0092_A0892</name>
</gene>
<dbReference type="KEGG" id="pbf:CFX0092_A0892"/>
<dbReference type="InterPro" id="IPR003583">
    <property type="entry name" value="Hlx-hairpin-Hlx_DNA-bd_motif"/>
</dbReference>
<dbReference type="Gene3D" id="3.10.560.10">
    <property type="entry name" value="Outer membrane lipoprotein wza domain like"/>
    <property type="match status" value="1"/>
</dbReference>
<evidence type="ECO:0000313" key="4">
    <source>
        <dbReference type="Proteomes" id="UP000215027"/>
    </source>
</evidence>
<keyword evidence="4" id="KW-1185">Reference proteome</keyword>
<dbReference type="InterPro" id="IPR004509">
    <property type="entry name" value="Competence_ComEA_HhH"/>
</dbReference>
<dbReference type="GO" id="GO:0015628">
    <property type="term" value="P:protein secretion by the type II secretion system"/>
    <property type="evidence" value="ECO:0007669"/>
    <property type="project" value="TreeGrafter"/>
</dbReference>
<dbReference type="Gene3D" id="1.10.150.320">
    <property type="entry name" value="Photosystem II 12 kDa extrinsic protein"/>
    <property type="match status" value="1"/>
</dbReference>
<dbReference type="PANTHER" id="PTHR21180:SF32">
    <property type="entry name" value="ENDONUCLEASE_EXONUCLEASE_PHOSPHATASE FAMILY DOMAIN-CONTAINING PROTEIN 1"/>
    <property type="match status" value="1"/>
</dbReference>
<dbReference type="Proteomes" id="UP000215027">
    <property type="component" value="Chromosome I"/>
</dbReference>
<evidence type="ECO:0000259" key="2">
    <source>
        <dbReference type="SMART" id="SM00278"/>
    </source>
</evidence>
<dbReference type="OrthoDB" id="9790239at2"/>
<evidence type="ECO:0000256" key="1">
    <source>
        <dbReference type="SAM" id="MobiDB-lite"/>
    </source>
</evidence>
<reference evidence="3" key="1">
    <citation type="submission" date="2016-01" db="EMBL/GenBank/DDBJ databases">
        <authorList>
            <person name="Mcilroy J.S."/>
            <person name="Karst M S."/>
            <person name="Albertsen M."/>
        </authorList>
    </citation>
    <scope>NUCLEOTIDE SEQUENCE</scope>
    <source>
        <strain evidence="3">Cfx-K</strain>
    </source>
</reference>
<dbReference type="NCBIfam" id="TIGR00426">
    <property type="entry name" value="competence protein ComEA helix-hairpin-helix repeat region"/>
    <property type="match status" value="1"/>
</dbReference>
<dbReference type="AlphaFoldDB" id="A0A160T2R0"/>
<feature type="domain" description="Helix-hairpin-helix DNA-binding motif class 1" evidence="2">
    <location>
        <begin position="166"/>
        <end position="185"/>
    </location>
</feature>
<sequence length="220" mass="22044">MKLGWPHLLAIVVAAILLLGAGYVLATMRGGMEPAAIEIEPPPTIVPTPPTTVATAAPTATSGPWRVYVSGAVAHPAVYELPPGSIIDDAVRAAGGFTAEADAAAVNLAQPAADGMQVHVPALGQAEATPPPVSLPPSAASAPTAPSRMGGVTIAGLININIADQTDLEMLPGIGPSTAANIIAHREANGPFATIEAIMDVPGIGEGKFEAIRDLITVGP</sequence>
<dbReference type="GO" id="GO:0015627">
    <property type="term" value="C:type II protein secretion system complex"/>
    <property type="evidence" value="ECO:0007669"/>
    <property type="project" value="TreeGrafter"/>
</dbReference>
<evidence type="ECO:0000313" key="3">
    <source>
        <dbReference type="EMBL" id="CUS02770.2"/>
    </source>
</evidence>
<dbReference type="InterPro" id="IPR051675">
    <property type="entry name" value="Endo/Exo/Phosphatase_dom_1"/>
</dbReference>
<dbReference type="PANTHER" id="PTHR21180">
    <property type="entry name" value="ENDONUCLEASE/EXONUCLEASE/PHOSPHATASE FAMILY DOMAIN-CONTAINING PROTEIN 1"/>
    <property type="match status" value="1"/>
</dbReference>